<evidence type="ECO:0000256" key="1">
    <source>
        <dbReference type="ARBA" id="ARBA00004117"/>
    </source>
</evidence>
<name>A0ABX1ERT3_9PROT</name>
<keyword evidence="6" id="KW-1185">Reference proteome</keyword>
<organism evidence="5 6">
    <name type="scientific">Falsiroseomonas frigidaquae</name>
    <dbReference type="NCBI Taxonomy" id="487318"/>
    <lineage>
        <taxon>Bacteria</taxon>
        <taxon>Pseudomonadati</taxon>
        <taxon>Pseudomonadota</taxon>
        <taxon>Alphaproteobacteria</taxon>
        <taxon>Acetobacterales</taxon>
        <taxon>Roseomonadaceae</taxon>
        <taxon>Falsiroseomonas</taxon>
    </lineage>
</organism>
<sequence>MSTPLGFNPALQAYRATAGSGAGTGALIGEPVRDARIGQAFDAALGDAMRGAIESGRTADATSQAAMAGQVGTSEVVMAVARAELALQTAVAVRDRMVSAYQEVMRMSV</sequence>
<dbReference type="PANTHER" id="PTHR34653">
    <property type="match status" value="1"/>
</dbReference>
<gene>
    <name evidence="4" type="primary">fliE</name>
    <name evidence="5" type="ORF">HB662_00780</name>
</gene>
<protein>
    <recommendedName>
        <fullName evidence="4">Flagellar hook-basal body complex protein FliE</fullName>
    </recommendedName>
</protein>
<evidence type="ECO:0000313" key="6">
    <source>
        <dbReference type="Proteomes" id="UP000765160"/>
    </source>
</evidence>
<comment type="caution">
    <text evidence="5">The sequence shown here is derived from an EMBL/GenBank/DDBJ whole genome shotgun (WGS) entry which is preliminary data.</text>
</comment>
<dbReference type="Pfam" id="PF02049">
    <property type="entry name" value="FliE"/>
    <property type="match status" value="1"/>
</dbReference>
<dbReference type="EMBL" id="JAAVTX010000001">
    <property type="protein sequence ID" value="NKE43292.1"/>
    <property type="molecule type" value="Genomic_DNA"/>
</dbReference>
<dbReference type="Proteomes" id="UP000765160">
    <property type="component" value="Unassembled WGS sequence"/>
</dbReference>
<keyword evidence="5" id="KW-0282">Flagellum</keyword>
<keyword evidence="3 4" id="KW-0975">Bacterial flagellum</keyword>
<dbReference type="InterPro" id="IPR001624">
    <property type="entry name" value="FliE"/>
</dbReference>
<dbReference type="HAMAP" id="MF_00724">
    <property type="entry name" value="FliE"/>
    <property type="match status" value="1"/>
</dbReference>
<dbReference type="PANTHER" id="PTHR34653:SF1">
    <property type="entry name" value="FLAGELLAR HOOK-BASAL BODY COMPLEX PROTEIN FLIE"/>
    <property type="match status" value="1"/>
</dbReference>
<evidence type="ECO:0000256" key="3">
    <source>
        <dbReference type="ARBA" id="ARBA00023143"/>
    </source>
</evidence>
<evidence type="ECO:0000256" key="4">
    <source>
        <dbReference type="HAMAP-Rule" id="MF_00724"/>
    </source>
</evidence>
<evidence type="ECO:0000313" key="5">
    <source>
        <dbReference type="EMBL" id="NKE43292.1"/>
    </source>
</evidence>
<evidence type="ECO:0000256" key="2">
    <source>
        <dbReference type="ARBA" id="ARBA00009272"/>
    </source>
</evidence>
<keyword evidence="5" id="KW-0966">Cell projection</keyword>
<reference evidence="5 6" key="1">
    <citation type="submission" date="2020-03" db="EMBL/GenBank/DDBJ databases">
        <title>Roseomonas selenitidurans sp. nov. isolated from soil.</title>
        <authorList>
            <person name="Liu H."/>
        </authorList>
    </citation>
    <scope>NUCLEOTIDE SEQUENCE [LARGE SCALE GENOMIC DNA]</scope>
    <source>
        <strain evidence="5 6">JCM 15073</strain>
    </source>
</reference>
<keyword evidence="5" id="KW-0969">Cilium</keyword>
<dbReference type="RefSeq" id="WP_168046189.1">
    <property type="nucleotide sequence ID" value="NZ_JAATJR010000001.1"/>
</dbReference>
<comment type="subcellular location">
    <subcellularLocation>
        <location evidence="1 4">Bacterial flagellum basal body</location>
    </subcellularLocation>
</comment>
<proteinExistence type="inferred from homology"/>
<accession>A0ABX1ERT3</accession>
<comment type="similarity">
    <text evidence="2 4">Belongs to the FliE family.</text>
</comment>